<feature type="compositionally biased region" description="Polar residues" evidence="1">
    <location>
        <begin position="80"/>
        <end position="115"/>
    </location>
</feature>
<reference evidence="2" key="1">
    <citation type="submission" date="2023-02" db="EMBL/GenBank/DDBJ databases">
        <title>Identification and recombinant expression of a fungal hydrolase from Papiliotrema laurentii that hydrolyzes apple cutin and clears colloidal polyester polyurethane.</title>
        <authorList>
            <consortium name="DOE Joint Genome Institute"/>
            <person name="Roman V.A."/>
            <person name="Bojanowski C."/>
            <person name="Crable B.R."/>
            <person name="Wagner D.N."/>
            <person name="Hung C.S."/>
            <person name="Nadeau L.J."/>
            <person name="Schratz L."/>
            <person name="Haridas S."/>
            <person name="Pangilinan J."/>
            <person name="Lipzen A."/>
            <person name="Na H."/>
            <person name="Yan M."/>
            <person name="Ng V."/>
            <person name="Grigoriev I.V."/>
            <person name="Spatafora J.W."/>
            <person name="Barlow D."/>
            <person name="Biffinger J."/>
            <person name="Kelley-Loughnane N."/>
            <person name="Varaljay V.A."/>
            <person name="Crookes-Goodson W.J."/>
        </authorList>
    </citation>
    <scope>NUCLEOTIDE SEQUENCE</scope>
    <source>
        <strain evidence="2">5307AH</strain>
    </source>
</reference>
<protein>
    <submittedName>
        <fullName evidence="2">Uncharacterized protein</fullName>
    </submittedName>
</protein>
<feature type="region of interest" description="Disordered" evidence="1">
    <location>
        <begin position="80"/>
        <end position="119"/>
    </location>
</feature>
<gene>
    <name evidence="2" type="ORF">DB88DRAFT_475327</name>
</gene>
<feature type="region of interest" description="Disordered" evidence="1">
    <location>
        <begin position="181"/>
        <end position="244"/>
    </location>
</feature>
<sequence length="289" mass="30192">MNGHAYTLGQSSAISVQGAGNIGKHELRVLLALAGMAGVKGRRNASGSGSDLENDPHFRYWKDQYMRSIANLGTHRNTMSGASNMSMAGTKNGTANTGSAPATHGQSAHSPSVSTFAGRRPTSLESFYPHVYQSDTSLGTTQGRALQSTASGNSDKPQGWFGRIRNCASSVYNGAKSCNCGTSTKPSSAEPLQSSDPMLSSRHTQGTQQTSGGSHTLHATESAQPLHSMQDSQHALVQEPESTVPTQKASFVSSAAKTALGIGLSWGGKYLLNTGLSLAGSYLKNHFGT</sequence>
<organism evidence="2 3">
    <name type="scientific">Papiliotrema laurentii</name>
    <name type="common">Cryptococcus laurentii</name>
    <dbReference type="NCBI Taxonomy" id="5418"/>
    <lineage>
        <taxon>Eukaryota</taxon>
        <taxon>Fungi</taxon>
        <taxon>Dikarya</taxon>
        <taxon>Basidiomycota</taxon>
        <taxon>Agaricomycotina</taxon>
        <taxon>Tremellomycetes</taxon>
        <taxon>Tremellales</taxon>
        <taxon>Rhynchogastremaceae</taxon>
        <taxon>Papiliotrema</taxon>
    </lineage>
</organism>
<evidence type="ECO:0000313" key="2">
    <source>
        <dbReference type="EMBL" id="KAK1921458.1"/>
    </source>
</evidence>
<evidence type="ECO:0000256" key="1">
    <source>
        <dbReference type="SAM" id="MobiDB-lite"/>
    </source>
</evidence>
<dbReference type="EMBL" id="JAODAN010000011">
    <property type="protein sequence ID" value="KAK1921458.1"/>
    <property type="molecule type" value="Genomic_DNA"/>
</dbReference>
<feature type="region of interest" description="Disordered" evidence="1">
    <location>
        <begin position="138"/>
        <end position="160"/>
    </location>
</feature>
<feature type="compositionally biased region" description="Polar residues" evidence="1">
    <location>
        <begin position="138"/>
        <end position="156"/>
    </location>
</feature>
<name>A0AAD9CVP2_PAPLA</name>
<dbReference type="Proteomes" id="UP001182556">
    <property type="component" value="Unassembled WGS sequence"/>
</dbReference>
<keyword evidence="3" id="KW-1185">Reference proteome</keyword>
<accession>A0AAD9CVP2</accession>
<evidence type="ECO:0000313" key="3">
    <source>
        <dbReference type="Proteomes" id="UP001182556"/>
    </source>
</evidence>
<proteinExistence type="predicted"/>
<dbReference type="AlphaFoldDB" id="A0AAD9CVP2"/>
<comment type="caution">
    <text evidence="2">The sequence shown here is derived from an EMBL/GenBank/DDBJ whole genome shotgun (WGS) entry which is preliminary data.</text>
</comment>